<dbReference type="GO" id="GO:0003723">
    <property type="term" value="F:RNA binding"/>
    <property type="evidence" value="ECO:0007669"/>
    <property type="project" value="InterPro"/>
</dbReference>
<comment type="similarity">
    <text evidence="1">Belongs to the eIF-2-alpha family.</text>
</comment>
<dbReference type="PANTHER" id="PTHR10602">
    <property type="entry name" value="EUKARYOTIC TRANSLATION INITIATION FACTOR 2 SUBUNIT 1"/>
    <property type="match status" value="1"/>
</dbReference>
<dbReference type="SUPFAM" id="SSF50249">
    <property type="entry name" value="Nucleic acid-binding proteins"/>
    <property type="match status" value="1"/>
</dbReference>
<keyword evidence="3" id="KW-0648">Protein biosynthesis</keyword>
<dbReference type="SUPFAM" id="SSF110993">
    <property type="entry name" value="eIF-2-alpha, C-terminal domain"/>
    <property type="match status" value="1"/>
</dbReference>
<dbReference type="Gene3D" id="1.10.150.190">
    <property type="entry name" value="Translation initiation factor 2, subunit 1, domain 2"/>
    <property type="match status" value="1"/>
</dbReference>
<dbReference type="FunFam" id="2.40.50.140:FF:000015">
    <property type="entry name" value="Eukaryotic translation initiation factor 2 subunit alpha"/>
    <property type="match status" value="1"/>
</dbReference>
<dbReference type="InterPro" id="IPR003029">
    <property type="entry name" value="S1_domain"/>
</dbReference>
<evidence type="ECO:0000313" key="5">
    <source>
        <dbReference type="EMBL" id="QBK86962.1"/>
    </source>
</evidence>
<dbReference type="GO" id="GO:0043022">
    <property type="term" value="F:ribosome binding"/>
    <property type="evidence" value="ECO:0007669"/>
    <property type="project" value="TreeGrafter"/>
</dbReference>
<reference evidence="5" key="1">
    <citation type="journal article" date="2019" name="MBio">
        <title>Virus Genomes from Deep Sea Sediments Expand the Ocean Megavirome and Support Independent Origins of Viral Gigantism.</title>
        <authorList>
            <person name="Backstrom D."/>
            <person name="Yutin N."/>
            <person name="Jorgensen S.L."/>
            <person name="Dharamshi J."/>
            <person name="Homa F."/>
            <person name="Zaremba-Niedwiedzka K."/>
            <person name="Spang A."/>
            <person name="Wolf Y.I."/>
            <person name="Koonin E.V."/>
            <person name="Ettema T.J."/>
        </authorList>
    </citation>
    <scope>NUCLEOTIDE SEQUENCE</scope>
</reference>
<organism evidence="5">
    <name type="scientific">Marseillevirus LCMAC103</name>
    <dbReference type="NCBI Taxonomy" id="2506604"/>
    <lineage>
        <taxon>Viruses</taxon>
        <taxon>Varidnaviria</taxon>
        <taxon>Bamfordvirae</taxon>
        <taxon>Nucleocytoviricota</taxon>
        <taxon>Megaviricetes</taxon>
        <taxon>Pimascovirales</taxon>
        <taxon>Pimascovirales incertae sedis</taxon>
        <taxon>Marseilleviridae</taxon>
    </lineage>
</organism>
<dbReference type="SUPFAM" id="SSF116742">
    <property type="entry name" value="eIF2alpha middle domain-like"/>
    <property type="match status" value="1"/>
</dbReference>
<dbReference type="InterPro" id="IPR024055">
    <property type="entry name" value="TIF2_asu_C"/>
</dbReference>
<evidence type="ECO:0000256" key="1">
    <source>
        <dbReference type="ARBA" id="ARBA00007223"/>
    </source>
</evidence>
<dbReference type="InterPro" id="IPR044126">
    <property type="entry name" value="S1_IF2_alpha"/>
</dbReference>
<feature type="domain" description="S1 motif" evidence="4">
    <location>
        <begin position="16"/>
        <end position="86"/>
    </location>
</feature>
<accession>A0A481YUW7</accession>
<dbReference type="InterPro" id="IPR011488">
    <property type="entry name" value="TIF_2_asu"/>
</dbReference>
<gene>
    <name evidence="5" type="ORF">LCMAC103_03040</name>
</gene>
<dbReference type="InterPro" id="IPR024054">
    <property type="entry name" value="TIF2_asu_middle_sf"/>
</dbReference>
<dbReference type="EMBL" id="MK500339">
    <property type="protein sequence ID" value="QBK86962.1"/>
    <property type="molecule type" value="Genomic_DNA"/>
</dbReference>
<dbReference type="SMART" id="SM00316">
    <property type="entry name" value="S1"/>
    <property type="match status" value="1"/>
</dbReference>
<dbReference type="Gene3D" id="3.30.70.1130">
    <property type="entry name" value="EIF_2_alpha"/>
    <property type="match status" value="1"/>
</dbReference>
<dbReference type="PROSITE" id="PS50126">
    <property type="entry name" value="S1"/>
    <property type="match status" value="1"/>
</dbReference>
<keyword evidence="2 5" id="KW-0396">Initiation factor</keyword>
<dbReference type="Pfam" id="PF07541">
    <property type="entry name" value="EIF_2_alpha"/>
    <property type="match status" value="1"/>
</dbReference>
<dbReference type="PANTHER" id="PTHR10602:SF0">
    <property type="entry name" value="EUKARYOTIC TRANSLATION INITIATION FACTOR 2 SUBUNIT 1"/>
    <property type="match status" value="1"/>
</dbReference>
<dbReference type="CDD" id="cd04452">
    <property type="entry name" value="S1_IF2_alpha"/>
    <property type="match status" value="1"/>
</dbReference>
<evidence type="ECO:0000256" key="3">
    <source>
        <dbReference type="ARBA" id="ARBA00022917"/>
    </source>
</evidence>
<evidence type="ECO:0000259" key="4">
    <source>
        <dbReference type="PROSITE" id="PS50126"/>
    </source>
</evidence>
<sequence length="275" mass="29943">MEKQVRMYREELPDVDDVVMAVITRVTNTGVYATLPEYHIEGLIVLSEVSKQRWKRARKTVPVGRKTPVLVLRVDSTKSYVDLSKKRVTPSDAEACTANFSKSKTVHAILAHVCEESNFALREAYERFGWSLYGERGHAVDELKRVVTDPGQFFATYDVPAAVKNALVETCGRRLASTVAKIEAAVDVTCFAYAGIEAVKEALLAGASLATDELPLEVRLLATPRYSVRLSAVDVEAGLRLVDEACAAIKAKILDLGGGFALAARPAVSATVDTK</sequence>
<dbReference type="InterPro" id="IPR012340">
    <property type="entry name" value="NA-bd_OB-fold"/>
</dbReference>
<dbReference type="Gene3D" id="2.40.50.140">
    <property type="entry name" value="Nucleic acid-binding proteins"/>
    <property type="match status" value="1"/>
</dbReference>
<proteinExistence type="inferred from homology"/>
<dbReference type="Pfam" id="PF00575">
    <property type="entry name" value="S1"/>
    <property type="match status" value="1"/>
</dbReference>
<protein>
    <submittedName>
        <fullName evidence="5">Translation initiation factor 2, alpha subunit</fullName>
    </submittedName>
</protein>
<evidence type="ECO:0000256" key="2">
    <source>
        <dbReference type="ARBA" id="ARBA00022540"/>
    </source>
</evidence>
<name>A0A481YUW7_9VIRU</name>